<evidence type="ECO:0000256" key="3">
    <source>
        <dbReference type="ARBA" id="ARBA00022475"/>
    </source>
</evidence>
<gene>
    <name evidence="10" type="primary">urtB</name>
    <name evidence="10" type="ORF">H9632_05510</name>
</gene>
<evidence type="ECO:0000256" key="2">
    <source>
        <dbReference type="ARBA" id="ARBA00022448"/>
    </source>
</evidence>
<dbReference type="InterPro" id="IPR001851">
    <property type="entry name" value="ABC_transp_permease"/>
</dbReference>
<dbReference type="Pfam" id="PF02653">
    <property type="entry name" value="BPD_transp_2"/>
    <property type="match status" value="1"/>
</dbReference>
<proteinExistence type="inferred from homology"/>
<reference evidence="10 11" key="1">
    <citation type="submission" date="2020-08" db="EMBL/GenBank/DDBJ databases">
        <title>A Genomic Blueprint of the Chicken Gut Microbiome.</title>
        <authorList>
            <person name="Gilroy R."/>
            <person name="Ravi A."/>
            <person name="Getino M."/>
            <person name="Pursley I."/>
            <person name="Horton D.L."/>
            <person name="Alikhan N.-F."/>
            <person name="Baker D."/>
            <person name="Gharbi K."/>
            <person name="Hall N."/>
            <person name="Watson M."/>
            <person name="Adriaenssens E.M."/>
            <person name="Foster-Nyarko E."/>
            <person name="Jarju S."/>
            <person name="Secka A."/>
            <person name="Antonio M."/>
            <person name="Oren A."/>
            <person name="Chaudhuri R."/>
            <person name="La Ragione R.M."/>
            <person name="Hildebrand F."/>
            <person name="Pallen M.J."/>
        </authorList>
    </citation>
    <scope>NUCLEOTIDE SEQUENCE [LARGE SCALE GENOMIC DNA]</scope>
    <source>
        <strain evidence="10 11">Sa1YVA6</strain>
    </source>
</reference>
<keyword evidence="11" id="KW-1185">Reference proteome</keyword>
<evidence type="ECO:0000313" key="10">
    <source>
        <dbReference type="EMBL" id="MBD8032518.1"/>
    </source>
</evidence>
<feature type="transmembrane region" description="Helical" evidence="9">
    <location>
        <begin position="151"/>
        <end position="168"/>
    </location>
</feature>
<feature type="transmembrane region" description="Helical" evidence="9">
    <location>
        <begin position="199"/>
        <end position="222"/>
    </location>
</feature>
<evidence type="ECO:0000256" key="4">
    <source>
        <dbReference type="ARBA" id="ARBA00022692"/>
    </source>
</evidence>
<name>A0ABR8XKR3_9BACL</name>
<evidence type="ECO:0000313" key="11">
    <source>
        <dbReference type="Proteomes" id="UP000600565"/>
    </source>
</evidence>
<comment type="caution">
    <text evidence="10">The sequence shown here is derived from an EMBL/GenBank/DDBJ whole genome shotgun (WGS) entry which is preliminary data.</text>
</comment>
<evidence type="ECO:0000256" key="5">
    <source>
        <dbReference type="ARBA" id="ARBA00022970"/>
    </source>
</evidence>
<keyword evidence="7 9" id="KW-0472">Membrane</keyword>
<feature type="transmembrane region" description="Helical" evidence="9">
    <location>
        <begin position="234"/>
        <end position="259"/>
    </location>
</feature>
<feature type="transmembrane region" description="Helical" evidence="9">
    <location>
        <begin position="68"/>
        <end position="88"/>
    </location>
</feature>
<keyword evidence="6 9" id="KW-1133">Transmembrane helix</keyword>
<protein>
    <submittedName>
        <fullName evidence="10">Urea ABC transporter permease subunit UrtB</fullName>
    </submittedName>
</protein>
<organism evidence="10 11">
    <name type="scientific">Solibacillus merdavium</name>
    <dbReference type="NCBI Taxonomy" id="2762218"/>
    <lineage>
        <taxon>Bacteria</taxon>
        <taxon>Bacillati</taxon>
        <taxon>Bacillota</taxon>
        <taxon>Bacilli</taxon>
        <taxon>Bacillales</taxon>
        <taxon>Caryophanaceae</taxon>
        <taxon>Solibacillus</taxon>
    </lineage>
</organism>
<dbReference type="EMBL" id="JACSPW010000003">
    <property type="protein sequence ID" value="MBD8032518.1"/>
    <property type="molecule type" value="Genomic_DNA"/>
</dbReference>
<sequence length="300" mass="32347">MEILLTQLFNGLSYSSFLLLIALGLSITFGLMRVMNMAHGDMIMIGAYVTYSVQLIFVSMVPESLFDYYFILSIPIAFIVTALIGLLVEKSLIRFLYARPLDSLLATWGLSLIFQQIARMIFGAPNVAVTAPSWLNGNVEIASVVLPYKRLFILVLVCLCVLGLYYYLVKTTAGRRMNAVTLNRPMAASLGINTRKVDATAFALGSGLGGVAGCALTLLGPVGPTVGTNYIIDAFMIVILGGVGKIKGTVLGALCIGLLSTFTEYGTSATIAKVVVFAFIIIFLQWKPSGLISTRTRVLD</sequence>
<evidence type="ECO:0000256" key="1">
    <source>
        <dbReference type="ARBA" id="ARBA00004651"/>
    </source>
</evidence>
<comment type="similarity">
    <text evidence="8">Belongs to the binding-protein-dependent transport system permease family. LivHM subfamily.</text>
</comment>
<evidence type="ECO:0000256" key="7">
    <source>
        <dbReference type="ARBA" id="ARBA00023136"/>
    </source>
</evidence>
<dbReference type="Proteomes" id="UP000600565">
    <property type="component" value="Unassembled WGS sequence"/>
</dbReference>
<accession>A0ABR8XKR3</accession>
<evidence type="ECO:0000256" key="9">
    <source>
        <dbReference type="SAM" id="Phobius"/>
    </source>
</evidence>
<feature type="transmembrane region" description="Helical" evidence="9">
    <location>
        <begin position="43"/>
        <end position="62"/>
    </location>
</feature>
<keyword evidence="3" id="KW-1003">Cell membrane</keyword>
<comment type="subcellular location">
    <subcellularLocation>
        <location evidence="1">Cell membrane</location>
        <topology evidence="1">Multi-pass membrane protein</topology>
    </subcellularLocation>
</comment>
<feature type="transmembrane region" description="Helical" evidence="9">
    <location>
        <begin position="265"/>
        <end position="286"/>
    </location>
</feature>
<dbReference type="PANTHER" id="PTHR11795:SF447">
    <property type="entry name" value="ABC TRANSPORTER PERMEASE PROTEIN"/>
    <property type="match status" value="1"/>
</dbReference>
<keyword evidence="2" id="KW-0813">Transport</keyword>
<keyword evidence="5" id="KW-0029">Amino-acid transport</keyword>
<dbReference type="NCBIfam" id="TIGR03409">
    <property type="entry name" value="urea_trans_UrtB"/>
    <property type="match status" value="1"/>
</dbReference>
<keyword evidence="4 9" id="KW-0812">Transmembrane</keyword>
<feature type="transmembrane region" description="Helical" evidence="9">
    <location>
        <begin position="12"/>
        <end position="31"/>
    </location>
</feature>
<dbReference type="CDD" id="cd06582">
    <property type="entry name" value="TM_PBP1_LivH_like"/>
    <property type="match status" value="1"/>
</dbReference>
<dbReference type="RefSeq" id="WP_191703109.1">
    <property type="nucleotide sequence ID" value="NZ_JACSPW010000003.1"/>
</dbReference>
<evidence type="ECO:0000256" key="8">
    <source>
        <dbReference type="ARBA" id="ARBA00037998"/>
    </source>
</evidence>
<dbReference type="PANTHER" id="PTHR11795">
    <property type="entry name" value="BRANCHED-CHAIN AMINO ACID TRANSPORT SYSTEM PERMEASE PROTEIN LIVH"/>
    <property type="match status" value="1"/>
</dbReference>
<dbReference type="InterPro" id="IPR052157">
    <property type="entry name" value="BCAA_transport_permease"/>
</dbReference>
<evidence type="ECO:0000256" key="6">
    <source>
        <dbReference type="ARBA" id="ARBA00022989"/>
    </source>
</evidence>
<dbReference type="InterPro" id="IPR017779">
    <property type="entry name" value="ABC_UrtB_bac"/>
</dbReference>